<accession>A0AAE0C6L7</accession>
<evidence type="ECO:0000313" key="1">
    <source>
        <dbReference type="EMBL" id="KAK3248849.1"/>
    </source>
</evidence>
<protein>
    <submittedName>
        <fullName evidence="1">Uncharacterized protein</fullName>
    </submittedName>
</protein>
<gene>
    <name evidence="1" type="ORF">CYMTET_41700</name>
</gene>
<evidence type="ECO:0000313" key="2">
    <source>
        <dbReference type="Proteomes" id="UP001190700"/>
    </source>
</evidence>
<reference evidence="1 2" key="1">
    <citation type="journal article" date="2015" name="Genome Biol. Evol.">
        <title>Comparative Genomics of a Bacterivorous Green Alga Reveals Evolutionary Causalities and Consequences of Phago-Mixotrophic Mode of Nutrition.</title>
        <authorList>
            <person name="Burns J.A."/>
            <person name="Paasch A."/>
            <person name="Narechania A."/>
            <person name="Kim E."/>
        </authorList>
    </citation>
    <scope>NUCLEOTIDE SEQUENCE [LARGE SCALE GENOMIC DNA]</scope>
    <source>
        <strain evidence="1 2">PLY_AMNH</strain>
    </source>
</reference>
<sequence length="167" mass="18695">MSKGEAATAAFLADKKTSLAKPWQSFASVEEIDADKEYYCTATWGIMSLMAAPTFWSKTRQIKESVAELPRGQCVGISVAVTPKWPFNFVAETLTVWHDRKYSTAFYKSELHREGMKALQGRVEFRAHRVWVKGSDLPVNGNASSTSEFWTAVKMGEKFRKVETASG</sequence>
<dbReference type="AlphaFoldDB" id="A0AAE0C6L7"/>
<name>A0AAE0C6L7_9CHLO</name>
<dbReference type="EMBL" id="LGRX02027764">
    <property type="protein sequence ID" value="KAK3248849.1"/>
    <property type="molecule type" value="Genomic_DNA"/>
</dbReference>
<keyword evidence="2" id="KW-1185">Reference proteome</keyword>
<dbReference type="Proteomes" id="UP001190700">
    <property type="component" value="Unassembled WGS sequence"/>
</dbReference>
<comment type="caution">
    <text evidence="1">The sequence shown here is derived from an EMBL/GenBank/DDBJ whole genome shotgun (WGS) entry which is preliminary data.</text>
</comment>
<proteinExistence type="predicted"/>
<organism evidence="1 2">
    <name type="scientific">Cymbomonas tetramitiformis</name>
    <dbReference type="NCBI Taxonomy" id="36881"/>
    <lineage>
        <taxon>Eukaryota</taxon>
        <taxon>Viridiplantae</taxon>
        <taxon>Chlorophyta</taxon>
        <taxon>Pyramimonadophyceae</taxon>
        <taxon>Pyramimonadales</taxon>
        <taxon>Pyramimonadaceae</taxon>
        <taxon>Cymbomonas</taxon>
    </lineage>
</organism>